<gene>
    <name evidence="2" type="primary">moeB</name>
    <name evidence="2" type="ORF">NP596_18005</name>
</gene>
<dbReference type="SUPFAM" id="SSF69572">
    <property type="entry name" value="Activating enzymes of the ubiquitin-like proteins"/>
    <property type="match status" value="1"/>
</dbReference>
<dbReference type="InterPro" id="IPR045886">
    <property type="entry name" value="ThiF/MoeB/HesA"/>
</dbReference>
<evidence type="ECO:0000313" key="3">
    <source>
        <dbReference type="Proteomes" id="UP001524586"/>
    </source>
</evidence>
<keyword evidence="2" id="KW-0548">Nucleotidyltransferase</keyword>
<dbReference type="EMBL" id="JANIBK010000152">
    <property type="protein sequence ID" value="MCQ8130359.1"/>
    <property type="molecule type" value="Genomic_DNA"/>
</dbReference>
<dbReference type="InterPro" id="IPR000594">
    <property type="entry name" value="ThiF_NAD_FAD-bd"/>
</dbReference>
<dbReference type="Proteomes" id="UP001524586">
    <property type="component" value="Unassembled WGS sequence"/>
</dbReference>
<comment type="caution">
    <text evidence="2">The sequence shown here is derived from an EMBL/GenBank/DDBJ whole genome shotgun (WGS) entry which is preliminary data.</text>
</comment>
<keyword evidence="2" id="KW-0808">Transferase</keyword>
<feature type="domain" description="THIF-type NAD/FAD binding fold" evidence="1">
    <location>
        <begin position="9"/>
        <end position="243"/>
    </location>
</feature>
<reference evidence="2 3" key="1">
    <citation type="submission" date="2022-07" db="EMBL/GenBank/DDBJ databases">
        <title>Methylomonas rivi sp. nov., Methylomonas rosea sp. nov., Methylomonas aureus sp. nov. and Methylomonas subterranea sp. nov., four novel methanotrophs isolated from a freshwater creek and the deep terrestrial subsurface.</title>
        <authorList>
            <person name="Abin C."/>
            <person name="Sankaranarayanan K."/>
            <person name="Garner C."/>
            <person name="Sindelar R."/>
            <person name="Kotary K."/>
            <person name="Garner R."/>
            <person name="Barclay S."/>
            <person name="Lawson P."/>
            <person name="Krumholz L."/>
        </authorList>
    </citation>
    <scope>NUCLEOTIDE SEQUENCE [LARGE SCALE GENOMIC DNA]</scope>
    <source>
        <strain evidence="2 3">WSC-6</strain>
    </source>
</reference>
<organism evidence="2 3">
    <name type="scientific">Methylomonas rivi</name>
    <dbReference type="NCBI Taxonomy" id="2952226"/>
    <lineage>
        <taxon>Bacteria</taxon>
        <taxon>Pseudomonadati</taxon>
        <taxon>Pseudomonadota</taxon>
        <taxon>Gammaproteobacteria</taxon>
        <taxon>Methylococcales</taxon>
        <taxon>Methylococcaceae</taxon>
        <taxon>Methylomonas</taxon>
    </lineage>
</organism>
<accession>A0ABT1U923</accession>
<keyword evidence="3" id="KW-1185">Reference proteome</keyword>
<dbReference type="GO" id="GO:0016779">
    <property type="term" value="F:nucleotidyltransferase activity"/>
    <property type="evidence" value="ECO:0007669"/>
    <property type="project" value="UniProtKB-KW"/>
</dbReference>
<evidence type="ECO:0000259" key="1">
    <source>
        <dbReference type="Pfam" id="PF00899"/>
    </source>
</evidence>
<evidence type="ECO:0000313" key="2">
    <source>
        <dbReference type="EMBL" id="MCQ8130359.1"/>
    </source>
</evidence>
<proteinExistence type="predicted"/>
<dbReference type="PANTHER" id="PTHR10953">
    <property type="entry name" value="UBIQUITIN-ACTIVATING ENZYME E1"/>
    <property type="match status" value="1"/>
</dbReference>
<dbReference type="Gene3D" id="3.40.50.720">
    <property type="entry name" value="NAD(P)-binding Rossmann-like Domain"/>
    <property type="match status" value="1"/>
</dbReference>
<sequence length="248" mass="26557">MNDQQLLRYSRQIMLPQVDIAGQQKLLAAKILIVGAGGLGSPAAMYLAAAGVGQITIYDDDQVDLTNLQRQIAHGTTDIGLDKVISTLNTLKNINPDIRVLPHKARLQNELLAREVAAADVVLDCSDNFSTRFAINRACVTRGTPLVSGAAIRFEGQISVFTPGTHSSPCYNCLYQSEGEELQNCARNGVIAPITGIVGSIQALEALKVIMGIGETLTGRLLILDGLSMEWQTLRLKKNPACPTCGTA</sequence>
<protein>
    <submittedName>
        <fullName evidence="2">Molybdopterin-synthase adenylyltransferase MoeB</fullName>
    </submittedName>
</protein>
<dbReference type="PANTHER" id="PTHR10953:SF102">
    <property type="entry name" value="ADENYLYLTRANSFERASE AND SULFURTRANSFERASE MOCS3"/>
    <property type="match status" value="1"/>
</dbReference>
<dbReference type="RefSeq" id="WP_256616786.1">
    <property type="nucleotide sequence ID" value="NZ_JANIBK010000152.1"/>
</dbReference>
<dbReference type="CDD" id="cd00757">
    <property type="entry name" value="ThiF_MoeB_HesA_family"/>
    <property type="match status" value="1"/>
</dbReference>
<dbReference type="Pfam" id="PF00899">
    <property type="entry name" value="ThiF"/>
    <property type="match status" value="1"/>
</dbReference>
<dbReference type="InterPro" id="IPR035985">
    <property type="entry name" value="Ubiquitin-activating_enz"/>
</dbReference>
<dbReference type="NCBIfam" id="NF004281">
    <property type="entry name" value="PRK05690.1"/>
    <property type="match status" value="1"/>
</dbReference>
<name>A0ABT1U923_9GAMM</name>